<evidence type="ECO:0000259" key="2">
    <source>
        <dbReference type="Pfam" id="PF13439"/>
    </source>
</evidence>
<dbReference type="InterPro" id="IPR050194">
    <property type="entry name" value="Glycosyltransferase_grp1"/>
</dbReference>
<name>A0ABW3PQX2_9BACL</name>
<protein>
    <submittedName>
        <fullName evidence="3">Glycosyltransferase</fullName>
        <ecNumber evidence="3">2.4.-.-</ecNumber>
    </submittedName>
</protein>
<dbReference type="RefSeq" id="WP_251583907.1">
    <property type="nucleotide sequence ID" value="NZ_JBHTKX010000001.1"/>
</dbReference>
<dbReference type="GO" id="GO:0016757">
    <property type="term" value="F:glycosyltransferase activity"/>
    <property type="evidence" value="ECO:0007669"/>
    <property type="project" value="UniProtKB-KW"/>
</dbReference>
<sequence length="358" mass="40427">MDKQAIRLLMIIDKFEVGGTETYVSAVVEEMLKRNLTVFVAGKKGSLLSKFQSIGCTTYTNMRNPSRFESWIRKHKINIINAHHETTGVLGSRLSKKLKIPFVFTIHGTYYPRSLISRVMKGCDERSAVVSVSLPVKKWLEEKNISSIVIPNGINTTQFTYRKNKELLNKLNIPQRSKVLLYVSRLEDEKGDICKLFVRAAQRYMDTRDNVHVIVVGGGPDLNSVRKQAARKHDQRIHVLGERLDTASLFSISDVVVGTGRVALEAMSCKRPVIAIGSKGIFGILRPENFKEAWKYYFGDHRAKQTVHSRRIELLIASALRSSKSSAQLGKEGRKFVIAKFNISAIVDKLMTLYNSIL</sequence>
<evidence type="ECO:0000259" key="1">
    <source>
        <dbReference type="Pfam" id="PF00534"/>
    </source>
</evidence>
<dbReference type="Pfam" id="PF00534">
    <property type="entry name" value="Glycos_transf_1"/>
    <property type="match status" value="1"/>
</dbReference>
<dbReference type="EMBL" id="JBHTKX010000001">
    <property type="protein sequence ID" value="MFD1128067.1"/>
    <property type="molecule type" value="Genomic_DNA"/>
</dbReference>
<dbReference type="SUPFAM" id="SSF53756">
    <property type="entry name" value="UDP-Glycosyltransferase/glycogen phosphorylase"/>
    <property type="match status" value="1"/>
</dbReference>
<comment type="caution">
    <text evidence="3">The sequence shown here is derived from an EMBL/GenBank/DDBJ whole genome shotgun (WGS) entry which is preliminary data.</text>
</comment>
<keyword evidence="3" id="KW-0328">Glycosyltransferase</keyword>
<dbReference type="PANTHER" id="PTHR45947">
    <property type="entry name" value="SULFOQUINOVOSYL TRANSFERASE SQD2"/>
    <property type="match status" value="1"/>
</dbReference>
<feature type="domain" description="Glycosyl transferase family 1" evidence="1">
    <location>
        <begin position="165"/>
        <end position="335"/>
    </location>
</feature>
<evidence type="ECO:0000313" key="3">
    <source>
        <dbReference type="EMBL" id="MFD1128067.1"/>
    </source>
</evidence>
<reference evidence="4" key="1">
    <citation type="journal article" date="2019" name="Int. J. Syst. Evol. Microbiol.">
        <title>The Global Catalogue of Microorganisms (GCM) 10K type strain sequencing project: providing services to taxonomists for standard genome sequencing and annotation.</title>
        <authorList>
            <consortium name="The Broad Institute Genomics Platform"/>
            <consortium name="The Broad Institute Genome Sequencing Center for Infectious Disease"/>
            <person name="Wu L."/>
            <person name="Ma J."/>
        </authorList>
    </citation>
    <scope>NUCLEOTIDE SEQUENCE [LARGE SCALE GENOMIC DNA]</scope>
    <source>
        <strain evidence="4">CCUG 53519</strain>
    </source>
</reference>
<dbReference type="InterPro" id="IPR001296">
    <property type="entry name" value="Glyco_trans_1"/>
</dbReference>
<feature type="domain" description="Glycosyltransferase subfamily 4-like N-terminal" evidence="2">
    <location>
        <begin position="17"/>
        <end position="157"/>
    </location>
</feature>
<dbReference type="PANTHER" id="PTHR45947:SF3">
    <property type="entry name" value="SULFOQUINOVOSYL TRANSFERASE SQD2"/>
    <property type="match status" value="1"/>
</dbReference>
<keyword evidence="4" id="KW-1185">Reference proteome</keyword>
<dbReference type="Pfam" id="PF13439">
    <property type="entry name" value="Glyco_transf_4"/>
    <property type="match status" value="1"/>
</dbReference>
<keyword evidence="3" id="KW-0808">Transferase</keyword>
<dbReference type="EC" id="2.4.-.-" evidence="3"/>
<gene>
    <name evidence="3" type="ORF">ACFQ3J_07775</name>
</gene>
<accession>A0ABW3PQX2</accession>
<dbReference type="InterPro" id="IPR028098">
    <property type="entry name" value="Glyco_trans_4-like_N"/>
</dbReference>
<proteinExistence type="predicted"/>
<organism evidence="3 4">
    <name type="scientific">Paenibacillus provencensis</name>
    <dbReference type="NCBI Taxonomy" id="441151"/>
    <lineage>
        <taxon>Bacteria</taxon>
        <taxon>Bacillati</taxon>
        <taxon>Bacillota</taxon>
        <taxon>Bacilli</taxon>
        <taxon>Bacillales</taxon>
        <taxon>Paenibacillaceae</taxon>
        <taxon>Paenibacillus</taxon>
    </lineage>
</organism>
<dbReference type="Gene3D" id="3.40.50.2000">
    <property type="entry name" value="Glycogen Phosphorylase B"/>
    <property type="match status" value="2"/>
</dbReference>
<evidence type="ECO:0000313" key="4">
    <source>
        <dbReference type="Proteomes" id="UP001597169"/>
    </source>
</evidence>
<dbReference type="Proteomes" id="UP001597169">
    <property type="component" value="Unassembled WGS sequence"/>
</dbReference>